<dbReference type="OrthoDB" id="6636674at2"/>
<dbReference type="AlphaFoldDB" id="A0A1H4Z985"/>
<dbReference type="STRING" id="208445.SAMN04489727_7163"/>
<dbReference type="EMBL" id="FNSO01000004">
    <property type="protein sequence ID" value="SED26762.1"/>
    <property type="molecule type" value="Genomic_DNA"/>
</dbReference>
<reference evidence="2" key="1">
    <citation type="submission" date="2016-10" db="EMBL/GenBank/DDBJ databases">
        <authorList>
            <person name="Varghese N."/>
            <person name="Submissions S."/>
        </authorList>
    </citation>
    <scope>NUCLEOTIDE SEQUENCE [LARGE SCALE GENOMIC DNA]</scope>
    <source>
        <strain evidence="2">DSM 44544</strain>
    </source>
</reference>
<name>A0A1H4Z985_9PSEU</name>
<keyword evidence="2" id="KW-1185">Reference proteome</keyword>
<sequence length="111" mass="12212">MDDSGPAMHTEFFSAIGLLNWDGEADIGGDPPVLPAGWSEDEPEPLDQRRELLLHRCFVRGPLPADEGDRFPYGDRLSLVAAEWPLPESAIVRVSSFTGGHNRAGRGVWWA</sequence>
<protein>
    <submittedName>
        <fullName evidence="1">Uncharacterized protein</fullName>
    </submittedName>
</protein>
<organism evidence="1 2">
    <name type="scientific">Amycolatopsis tolypomycina</name>
    <dbReference type="NCBI Taxonomy" id="208445"/>
    <lineage>
        <taxon>Bacteria</taxon>
        <taxon>Bacillati</taxon>
        <taxon>Actinomycetota</taxon>
        <taxon>Actinomycetes</taxon>
        <taxon>Pseudonocardiales</taxon>
        <taxon>Pseudonocardiaceae</taxon>
        <taxon>Amycolatopsis</taxon>
    </lineage>
</organism>
<dbReference type="RefSeq" id="WP_091315811.1">
    <property type="nucleotide sequence ID" value="NZ_FNSO01000004.1"/>
</dbReference>
<proteinExistence type="predicted"/>
<evidence type="ECO:0000313" key="2">
    <source>
        <dbReference type="Proteomes" id="UP000199622"/>
    </source>
</evidence>
<accession>A0A1H4Z985</accession>
<gene>
    <name evidence="1" type="ORF">SAMN04489727_7163</name>
</gene>
<dbReference type="Proteomes" id="UP000199622">
    <property type="component" value="Unassembled WGS sequence"/>
</dbReference>
<evidence type="ECO:0000313" key="1">
    <source>
        <dbReference type="EMBL" id="SED26762.1"/>
    </source>
</evidence>